<dbReference type="GO" id="GO:0051213">
    <property type="term" value="F:dioxygenase activity"/>
    <property type="evidence" value="ECO:0007669"/>
    <property type="project" value="UniProtKB-KW"/>
</dbReference>
<dbReference type="Proteomes" id="UP000078397">
    <property type="component" value="Unassembled WGS sequence"/>
</dbReference>
<keyword evidence="2" id="KW-0560">Oxidoreductase</keyword>
<dbReference type="PANTHER" id="PTHR12110">
    <property type="entry name" value="HYDROXYPYRUVATE ISOMERASE"/>
    <property type="match status" value="1"/>
</dbReference>
<dbReference type="EMBL" id="LSBJ02000002">
    <property type="protein sequence ID" value="OAQ70606.1"/>
    <property type="molecule type" value="Genomic_DNA"/>
</dbReference>
<organism evidence="2 3">
    <name type="scientific">Pochonia chlamydosporia 170</name>
    <dbReference type="NCBI Taxonomy" id="1380566"/>
    <lineage>
        <taxon>Eukaryota</taxon>
        <taxon>Fungi</taxon>
        <taxon>Dikarya</taxon>
        <taxon>Ascomycota</taxon>
        <taxon>Pezizomycotina</taxon>
        <taxon>Sordariomycetes</taxon>
        <taxon>Hypocreomycetidae</taxon>
        <taxon>Hypocreales</taxon>
        <taxon>Clavicipitaceae</taxon>
        <taxon>Pochonia</taxon>
    </lineage>
</organism>
<dbReference type="OrthoDB" id="5360893at2759"/>
<keyword evidence="3" id="KW-1185">Reference proteome</keyword>
<accession>A0A179FY54</accession>
<evidence type="ECO:0000313" key="2">
    <source>
        <dbReference type="EMBL" id="OAQ70606.1"/>
    </source>
</evidence>
<dbReference type="InterPro" id="IPR013022">
    <property type="entry name" value="Xyl_isomerase-like_TIM-brl"/>
</dbReference>
<dbReference type="GeneID" id="28846594"/>
<dbReference type="Pfam" id="PF01261">
    <property type="entry name" value="AP_endonuc_2"/>
    <property type="match status" value="1"/>
</dbReference>
<name>A0A179FY54_METCM</name>
<evidence type="ECO:0000259" key="1">
    <source>
        <dbReference type="Pfam" id="PF01261"/>
    </source>
</evidence>
<dbReference type="KEGG" id="pchm:VFPPC_03049"/>
<dbReference type="RefSeq" id="XP_018147143.1">
    <property type="nucleotide sequence ID" value="XM_018282600.1"/>
</dbReference>
<dbReference type="InterPro" id="IPR036237">
    <property type="entry name" value="Xyl_isomerase-like_sf"/>
</dbReference>
<protein>
    <submittedName>
        <fullName evidence="2">4-hydroxyphenylpyruvate dioxygenase</fullName>
    </submittedName>
</protein>
<reference evidence="2 3" key="1">
    <citation type="journal article" date="2016" name="PLoS Pathog.">
        <title>Biosynthesis of antibiotic leucinostatins in bio-control fungus Purpureocillium lilacinum and their inhibition on phytophthora revealed by genome mining.</title>
        <authorList>
            <person name="Wang G."/>
            <person name="Liu Z."/>
            <person name="Lin R."/>
            <person name="Li E."/>
            <person name="Mao Z."/>
            <person name="Ling J."/>
            <person name="Yang Y."/>
            <person name="Yin W.B."/>
            <person name="Xie B."/>
        </authorList>
    </citation>
    <scope>NUCLEOTIDE SEQUENCE [LARGE SCALE GENOMIC DNA]</scope>
    <source>
        <strain evidence="2">170</strain>
    </source>
</reference>
<dbReference type="PANTHER" id="PTHR12110:SF21">
    <property type="entry name" value="XYLOSE ISOMERASE-LIKE TIM BARREL DOMAIN-CONTAINING PROTEIN"/>
    <property type="match status" value="1"/>
</dbReference>
<comment type="caution">
    <text evidence="2">The sequence shown here is derived from an EMBL/GenBank/DDBJ whole genome shotgun (WGS) entry which is preliminary data.</text>
</comment>
<sequence length="363" mass="40790">MGSIANKHELDKSPKRFLPSIATMSMGSPAHALDTKLKAAASKGFLGIELYWDDLHAYSFLLGNQVSDAGETAASRRRALLCAASEVAKLAETLGLRIISLQPFRNFDGLRNREVRRQRVDEFKLWLAVARELGTDTIGVPSTLPTVRGEDYTGDVEAAAEDLRQLCRLAKEEGIRVAYENLCFAAYVQDWEEAWERIRLAGEVGNLVFLPDTFNLCGRRYMDPEEESGRAAHASANLQASLERLVDVVPMSKMPILQVADAERLEVPLTEDHPWRKESGLVPLMALSRNARLFPFEKRGYLPILHVIQILAEAGWEGWVSMEVFTRTAAVPGERTIWEHADRAWRSWQKLADSMGWAVRPEM</sequence>
<dbReference type="SUPFAM" id="SSF51658">
    <property type="entry name" value="Xylose isomerase-like"/>
    <property type="match status" value="1"/>
</dbReference>
<gene>
    <name evidence="2" type="ORF">VFPPC_03049</name>
</gene>
<dbReference type="AlphaFoldDB" id="A0A179FY54"/>
<dbReference type="Gene3D" id="3.20.20.150">
    <property type="entry name" value="Divalent-metal-dependent TIM barrel enzymes"/>
    <property type="match status" value="1"/>
</dbReference>
<dbReference type="InterPro" id="IPR050312">
    <property type="entry name" value="IolE/XylAMocC-like"/>
</dbReference>
<feature type="domain" description="Xylose isomerase-like TIM barrel" evidence="1">
    <location>
        <begin position="37"/>
        <end position="339"/>
    </location>
</feature>
<keyword evidence="2" id="KW-0223">Dioxygenase</keyword>
<evidence type="ECO:0000313" key="3">
    <source>
        <dbReference type="Proteomes" id="UP000078397"/>
    </source>
</evidence>
<proteinExistence type="predicted"/>